<organism evidence="5 6">
    <name type="scientific">Saccharothrix syringae</name>
    <name type="common">Nocardiopsis syringae</name>
    <dbReference type="NCBI Taxonomy" id="103733"/>
    <lineage>
        <taxon>Bacteria</taxon>
        <taxon>Bacillati</taxon>
        <taxon>Actinomycetota</taxon>
        <taxon>Actinomycetes</taxon>
        <taxon>Pseudonocardiales</taxon>
        <taxon>Pseudonocardiaceae</taxon>
        <taxon>Saccharothrix</taxon>
    </lineage>
</organism>
<feature type="domain" description="HTH luxR-type" evidence="4">
    <location>
        <begin position="358"/>
        <end position="423"/>
    </location>
</feature>
<dbReference type="RefSeq" id="WP_051765705.1">
    <property type="nucleotide sequence ID" value="NZ_CP034550.1"/>
</dbReference>
<evidence type="ECO:0000259" key="4">
    <source>
        <dbReference type="PROSITE" id="PS50043"/>
    </source>
</evidence>
<dbReference type="EMBL" id="CP034550">
    <property type="protein sequence ID" value="QFZ18800.1"/>
    <property type="molecule type" value="Genomic_DNA"/>
</dbReference>
<evidence type="ECO:0000256" key="2">
    <source>
        <dbReference type="ARBA" id="ARBA00023125"/>
    </source>
</evidence>
<protein>
    <submittedName>
        <fullName evidence="5">Response regulator transcription factor family protein</fullName>
    </submittedName>
</protein>
<dbReference type="Pfam" id="PF00196">
    <property type="entry name" value="GerE"/>
    <property type="match status" value="1"/>
</dbReference>
<dbReference type="PANTHER" id="PTHR44688:SF16">
    <property type="entry name" value="DNA-BINDING TRANSCRIPTIONAL ACTIVATOR DEVR_DOSR"/>
    <property type="match status" value="1"/>
</dbReference>
<evidence type="ECO:0000313" key="5">
    <source>
        <dbReference type="EMBL" id="QFZ18800.1"/>
    </source>
</evidence>
<dbReference type="SUPFAM" id="SSF46894">
    <property type="entry name" value="C-terminal effector domain of the bipartite response regulators"/>
    <property type="match status" value="1"/>
</dbReference>
<dbReference type="AlphaFoldDB" id="A0A5Q0GZ49"/>
<keyword evidence="2" id="KW-0238">DNA-binding</keyword>
<dbReference type="Proteomes" id="UP000325787">
    <property type="component" value="Chromosome"/>
</dbReference>
<accession>A0A5Q0GZ49</accession>
<dbReference type="Gene3D" id="3.30.565.10">
    <property type="entry name" value="Histidine kinase-like ATPase, C-terminal domain"/>
    <property type="match status" value="1"/>
</dbReference>
<dbReference type="KEGG" id="ssyi:EKG83_16280"/>
<keyword evidence="3" id="KW-0804">Transcription</keyword>
<dbReference type="PRINTS" id="PR00038">
    <property type="entry name" value="HTHLUXR"/>
</dbReference>
<evidence type="ECO:0000313" key="6">
    <source>
        <dbReference type="Proteomes" id="UP000325787"/>
    </source>
</evidence>
<dbReference type="InterPro" id="IPR036388">
    <property type="entry name" value="WH-like_DNA-bd_sf"/>
</dbReference>
<keyword evidence="1" id="KW-0805">Transcription regulation</keyword>
<dbReference type="InterPro" id="IPR036890">
    <property type="entry name" value="HATPase_C_sf"/>
</dbReference>
<gene>
    <name evidence="5" type="ORF">EKG83_16280</name>
</gene>
<dbReference type="PROSITE" id="PS50043">
    <property type="entry name" value="HTH_LUXR_2"/>
    <property type="match status" value="1"/>
</dbReference>
<dbReference type="PROSITE" id="PS00622">
    <property type="entry name" value="HTH_LUXR_1"/>
    <property type="match status" value="1"/>
</dbReference>
<keyword evidence="6" id="KW-1185">Reference proteome</keyword>
<proteinExistence type="predicted"/>
<dbReference type="InterPro" id="IPR016032">
    <property type="entry name" value="Sig_transdc_resp-reg_C-effctor"/>
</dbReference>
<evidence type="ECO:0000256" key="3">
    <source>
        <dbReference type="ARBA" id="ARBA00023163"/>
    </source>
</evidence>
<dbReference type="GO" id="GO:0006355">
    <property type="term" value="P:regulation of DNA-templated transcription"/>
    <property type="evidence" value="ECO:0007669"/>
    <property type="project" value="InterPro"/>
</dbReference>
<sequence>MALSSWGDPEFALRMASRLVQAPLRETLECFSAVLADLVPHRALVMLTGDCSRFPLMWHGEAEVTEGLDNGDLTALSRLVEVGRPWTGQASLGGVSRPVLAVAAAPNGSAGALLAVVLPDGGFPEGVRQRVVQQLWDISTAHVVDQLVEAVPVHIAGTWAAASERARLVAELNAEYTSVLTAQLGALRSKGLDDATARRTAIDLAVSALIELRAAADQDRAAGEETAADAFARLAGTLSLLTRYGDVQLELAGPERGDRVLPADVALAARATVRDAVLVVLDHGGVSRVRVAWQVEDGGLQVSVRDNGPGRLSKDSAAVHRISDRLLGLNGSLHVDSVPDWGTALTAVLPLTPPEVPDAHPLGVLNPRELDVLALLTLGRRNRQIAEQLHISEHTVKFHVANILNKLEVGSRGEAAAVARDAGLPSRPPVATLAT</sequence>
<dbReference type="SMART" id="SM00421">
    <property type="entry name" value="HTH_LUXR"/>
    <property type="match status" value="1"/>
</dbReference>
<dbReference type="GO" id="GO:0003677">
    <property type="term" value="F:DNA binding"/>
    <property type="evidence" value="ECO:0007669"/>
    <property type="project" value="UniProtKB-KW"/>
</dbReference>
<evidence type="ECO:0000256" key="1">
    <source>
        <dbReference type="ARBA" id="ARBA00023015"/>
    </source>
</evidence>
<reference evidence="6" key="1">
    <citation type="journal article" date="2021" name="Curr. Microbiol.">
        <title>Complete genome of nocamycin-producing strain Saccharothrix syringae NRRL B-16468 reveals the biosynthetic potential for secondary metabolites.</title>
        <authorList>
            <person name="Mo X."/>
            <person name="Yang S."/>
        </authorList>
    </citation>
    <scope>NUCLEOTIDE SEQUENCE [LARGE SCALE GENOMIC DNA]</scope>
    <source>
        <strain evidence="6">ATCC 51364 / DSM 43886 / JCM 6844 / KCTC 9398 / NBRC 14523 / NRRL B-16468 / INA 2240</strain>
    </source>
</reference>
<dbReference type="OrthoDB" id="3171430at2"/>
<name>A0A5Q0GZ49_SACSY</name>
<dbReference type="InterPro" id="IPR000792">
    <property type="entry name" value="Tscrpt_reg_LuxR_C"/>
</dbReference>
<dbReference type="SUPFAM" id="SSF55874">
    <property type="entry name" value="ATPase domain of HSP90 chaperone/DNA topoisomerase II/histidine kinase"/>
    <property type="match status" value="1"/>
</dbReference>
<dbReference type="CDD" id="cd06170">
    <property type="entry name" value="LuxR_C_like"/>
    <property type="match status" value="1"/>
</dbReference>
<dbReference type="PANTHER" id="PTHR44688">
    <property type="entry name" value="DNA-BINDING TRANSCRIPTIONAL ACTIVATOR DEVR_DOSR"/>
    <property type="match status" value="1"/>
</dbReference>
<dbReference type="Gene3D" id="1.10.10.10">
    <property type="entry name" value="Winged helix-like DNA-binding domain superfamily/Winged helix DNA-binding domain"/>
    <property type="match status" value="1"/>
</dbReference>